<feature type="non-terminal residue" evidence="1">
    <location>
        <position position="1"/>
    </location>
</feature>
<evidence type="ECO:0000313" key="1">
    <source>
        <dbReference type="EMBL" id="GAG40304.1"/>
    </source>
</evidence>
<gene>
    <name evidence="1" type="ORF">S01H1_67683</name>
</gene>
<sequence>RELFARYLDLFNSLELKPVLAVPESYAVHALLAPKVKGDEILLYLNMEEETTDAVVLDKLGVFHTFTEPIENIRLIEGLKKVTSFFKERWAKSPSRIIVGGEGASSVDKKELSKNLDLEVLSAEDVFKKYPFHFGSGAATINKLELLSVLGLALLSRQKNPLNFVKS</sequence>
<dbReference type="EMBL" id="BARS01044848">
    <property type="protein sequence ID" value="GAG40304.1"/>
    <property type="molecule type" value="Genomic_DNA"/>
</dbReference>
<organism evidence="1">
    <name type="scientific">marine sediment metagenome</name>
    <dbReference type="NCBI Taxonomy" id="412755"/>
    <lineage>
        <taxon>unclassified sequences</taxon>
        <taxon>metagenomes</taxon>
        <taxon>ecological metagenomes</taxon>
    </lineage>
</organism>
<protein>
    <submittedName>
        <fullName evidence="1">Uncharacterized protein</fullName>
    </submittedName>
</protein>
<reference evidence="1" key="1">
    <citation type="journal article" date="2014" name="Front. Microbiol.">
        <title>High frequency of phylogenetically diverse reductive dehalogenase-homologous genes in deep subseafloor sedimentary metagenomes.</title>
        <authorList>
            <person name="Kawai M."/>
            <person name="Futagami T."/>
            <person name="Toyoda A."/>
            <person name="Takaki Y."/>
            <person name="Nishi S."/>
            <person name="Hori S."/>
            <person name="Arai W."/>
            <person name="Tsubouchi T."/>
            <person name="Morono Y."/>
            <person name="Uchiyama I."/>
            <person name="Ito T."/>
            <person name="Fujiyama A."/>
            <person name="Inagaki F."/>
            <person name="Takami H."/>
        </authorList>
    </citation>
    <scope>NUCLEOTIDE SEQUENCE</scope>
    <source>
        <strain evidence="1">Expedition CK06-06</strain>
    </source>
</reference>
<dbReference type="AlphaFoldDB" id="X0XAS6"/>
<accession>X0XAS6</accession>
<name>X0XAS6_9ZZZZ</name>
<proteinExistence type="predicted"/>
<comment type="caution">
    <text evidence="1">The sequence shown here is derived from an EMBL/GenBank/DDBJ whole genome shotgun (WGS) entry which is preliminary data.</text>
</comment>